<dbReference type="InterPro" id="IPR002110">
    <property type="entry name" value="Ankyrin_rpt"/>
</dbReference>
<dbReference type="SUPFAM" id="SSF56112">
    <property type="entry name" value="Protein kinase-like (PK-like)"/>
    <property type="match status" value="1"/>
</dbReference>
<evidence type="ECO:0000313" key="2">
    <source>
        <dbReference type="EMBL" id="KAJ6238904.1"/>
    </source>
</evidence>
<reference evidence="2" key="1">
    <citation type="submission" date="2022-08" db="EMBL/GenBank/DDBJ databases">
        <title>Novel sulfate-reducing endosymbionts in the free-living metamonad Anaeramoeba.</title>
        <authorList>
            <person name="Jerlstrom-Hultqvist J."/>
            <person name="Cepicka I."/>
            <person name="Gallot-Lavallee L."/>
            <person name="Salas-Leiva D."/>
            <person name="Curtis B.A."/>
            <person name="Zahonova K."/>
            <person name="Pipaliya S."/>
            <person name="Dacks J."/>
            <person name="Roger A.J."/>
        </authorList>
    </citation>
    <scope>NUCLEOTIDE SEQUENCE</scope>
    <source>
        <strain evidence="2">Schooner1</strain>
    </source>
</reference>
<sequence>MTTFSNEHQGKIQNVISILHCSQEESINLLLGNEWDEELTIQNYFENNSPKTNVLIHESQTKKKKKKNKKKKKFKIGKRECLNPKSQELFDFLYKKNTIDCWKIVKEMQDQSIQLDPFCFFLVLCTVAHNLLRMMLKCIKNPKELDILNEANETLLMSAYNHRNIKMFGALLEFGVDPNFHSERTASLYDIIKNDGDQDFLKILEKRVSHQKQKKKVEDSYKNKPQNKEKEDPKGGIVVTTRNQNGLNTFLQSNSQLSKATIRKQYSKKKKSPLNPYQNTQQQKHNSHRQLLNDLLLKDNLNSIPVKKLFKLIISNQYKNEVFNLFNKHQGVENLEDSYGNSLIHHCVYYSNEYVAKLLLQQNIDLGAKGSENMTPIQLANFFLHIRLYVLFCLYLINNGKVLNDLRGGNPIIKMINNKIKTCYEMKNIKQFNEKFSNYLKKYPILQFWIDANKDIIIKPVIKNTKHFLIYDGKYQNKLVYIKQSKKIINKENFQNTYLTFFRFLNNYPNQKYFEHIYGYFLEPVGNEKSMNGQVNLCLVKDKHNQDEMYSLRRIISQCQVKRKKIDPAIILFIMERVCYSLELLNNSIGFAHQSISCDSIKIKNDGYVKITNLFDLGEHYYSRVFGSLLTPIENENTNARSFGVILAELLLNKTLESEFKDDINPKFQKQKTNFKTIINILNGYNFKKNDNKDEFKILLGLKKLALILMNDKTLPGRVNFLSIQNQLAKISKSVNNQNLIQNAHRNLIKLLNTLFQNDINPKKIIMEYGYPITFNLKPQSTFQLTIDQYIALFENYKIKKKPIESLLFQFLTIFKHLSGRINTNQEKLIKNFHKYLIINGYNYEENVFEKKNVNIQSIINQLKKMLDHN</sequence>
<feature type="compositionally biased region" description="Basic and acidic residues" evidence="1">
    <location>
        <begin position="216"/>
        <end position="234"/>
    </location>
</feature>
<dbReference type="InterPro" id="IPR011009">
    <property type="entry name" value="Kinase-like_dom_sf"/>
</dbReference>
<name>A0ABQ8Y5B4_9EUKA</name>
<dbReference type="Gene3D" id="1.10.510.10">
    <property type="entry name" value="Transferase(Phosphotransferase) domain 1"/>
    <property type="match status" value="1"/>
</dbReference>
<dbReference type="InterPro" id="IPR036770">
    <property type="entry name" value="Ankyrin_rpt-contain_sf"/>
</dbReference>
<dbReference type="SMART" id="SM00248">
    <property type="entry name" value="ANK"/>
    <property type="match status" value="3"/>
</dbReference>
<feature type="compositionally biased region" description="Polar residues" evidence="1">
    <location>
        <begin position="275"/>
        <end position="284"/>
    </location>
</feature>
<dbReference type="EMBL" id="JAOAOG010000231">
    <property type="protein sequence ID" value="KAJ6238904.1"/>
    <property type="molecule type" value="Genomic_DNA"/>
</dbReference>
<feature type="region of interest" description="Disordered" evidence="1">
    <location>
        <begin position="264"/>
        <end position="288"/>
    </location>
</feature>
<dbReference type="SUPFAM" id="SSF48403">
    <property type="entry name" value="Ankyrin repeat"/>
    <property type="match status" value="1"/>
</dbReference>
<accession>A0ABQ8Y5B4</accession>
<feature type="region of interest" description="Disordered" evidence="1">
    <location>
        <begin position="212"/>
        <end position="238"/>
    </location>
</feature>
<dbReference type="Proteomes" id="UP001150062">
    <property type="component" value="Unassembled WGS sequence"/>
</dbReference>
<proteinExistence type="predicted"/>
<keyword evidence="3" id="KW-1185">Reference proteome</keyword>
<dbReference type="Gene3D" id="1.25.40.20">
    <property type="entry name" value="Ankyrin repeat-containing domain"/>
    <property type="match status" value="2"/>
</dbReference>
<comment type="caution">
    <text evidence="2">The sequence shown here is derived from an EMBL/GenBank/DDBJ whole genome shotgun (WGS) entry which is preliminary data.</text>
</comment>
<organism evidence="2 3">
    <name type="scientific">Anaeramoeba flamelloides</name>
    <dbReference type="NCBI Taxonomy" id="1746091"/>
    <lineage>
        <taxon>Eukaryota</taxon>
        <taxon>Metamonada</taxon>
        <taxon>Anaeramoebidae</taxon>
        <taxon>Anaeramoeba</taxon>
    </lineage>
</organism>
<protein>
    <submittedName>
        <fullName evidence="2">Acyl-coa-binding domain-containing protein</fullName>
    </submittedName>
</protein>
<gene>
    <name evidence="2" type="ORF">M0813_25487</name>
</gene>
<evidence type="ECO:0000256" key="1">
    <source>
        <dbReference type="SAM" id="MobiDB-lite"/>
    </source>
</evidence>
<evidence type="ECO:0000313" key="3">
    <source>
        <dbReference type="Proteomes" id="UP001150062"/>
    </source>
</evidence>